<dbReference type="Pfam" id="PF18962">
    <property type="entry name" value="Por_Secre_tail"/>
    <property type="match status" value="1"/>
</dbReference>
<gene>
    <name evidence="4" type="ORF">BST97_08445</name>
</gene>
<dbReference type="RefSeq" id="WP_085766822.1">
    <property type="nucleotide sequence ID" value="NZ_CP019344.1"/>
</dbReference>
<proteinExistence type="predicted"/>
<dbReference type="Gene3D" id="2.40.128.720">
    <property type="match status" value="2"/>
</dbReference>
<evidence type="ECO:0000313" key="5">
    <source>
        <dbReference type="Proteomes" id="UP000193431"/>
    </source>
</evidence>
<dbReference type="AlphaFoldDB" id="A0A1W6MKC8"/>
<keyword evidence="1 2" id="KW-0732">Signal</keyword>
<evidence type="ECO:0000256" key="1">
    <source>
        <dbReference type="ARBA" id="ARBA00022729"/>
    </source>
</evidence>
<dbReference type="OrthoDB" id="1491720at2"/>
<keyword evidence="5" id="KW-1185">Reference proteome</keyword>
<sequence>MNLKLPSIVIIYFILMITQSHAQNNLESIVEQFWNGASYEDSNGRDLFYDSNGNLITDIYYFRNGLTWEPSEKTDYIYGSNGMVSQEIFSIYQGSGMPTPYSRTSYTYSSNNVTFILDEEFENGQWVNQLRGQLSYNSNGISQFLIEEWTGSSWFLTETIDFIYSNNRLTEVNFEYWDGSQYINDGRDLYTYNSNGQVATYTIESWDGSNYVDPETLEYTYDVAGNLTQLRESYDNGNGNLFVNLSDYNYDTNNLMASYNNPFNDRTGIDYLFDVQPNYVNQISEILTTQDSNNSGNFTPSNRKSYNYDTQLLSAQEIVTENEIIVFPNPTSSILYIDSQQDLKQIDVFSITGKLVLTLTKNLHEVNLSNLTSGVYLIKLQDVNGNSFVKRIVKS</sequence>
<dbReference type="STRING" id="331648.BST97_08445"/>
<dbReference type="Proteomes" id="UP000193431">
    <property type="component" value="Chromosome"/>
</dbReference>
<feature type="domain" description="Secretion system C-terminal sorting" evidence="3">
    <location>
        <begin position="326"/>
        <end position="393"/>
    </location>
</feature>
<organism evidence="4 5">
    <name type="scientific">Nonlabens spongiae</name>
    <dbReference type="NCBI Taxonomy" id="331648"/>
    <lineage>
        <taxon>Bacteria</taxon>
        <taxon>Pseudomonadati</taxon>
        <taxon>Bacteroidota</taxon>
        <taxon>Flavobacteriia</taxon>
        <taxon>Flavobacteriales</taxon>
        <taxon>Flavobacteriaceae</taxon>
        <taxon>Nonlabens</taxon>
    </lineage>
</organism>
<dbReference type="InterPro" id="IPR026444">
    <property type="entry name" value="Secre_tail"/>
</dbReference>
<feature type="signal peptide" evidence="2">
    <location>
        <begin position="1"/>
        <end position="22"/>
    </location>
</feature>
<protein>
    <recommendedName>
        <fullName evidence="3">Secretion system C-terminal sorting domain-containing protein</fullName>
    </recommendedName>
</protein>
<name>A0A1W6MKC8_9FLAO</name>
<accession>A0A1W6MKC8</accession>
<feature type="chain" id="PRO_5012619513" description="Secretion system C-terminal sorting domain-containing protein" evidence="2">
    <location>
        <begin position="23"/>
        <end position="395"/>
    </location>
</feature>
<dbReference type="EMBL" id="CP019344">
    <property type="protein sequence ID" value="ARN78027.1"/>
    <property type="molecule type" value="Genomic_DNA"/>
</dbReference>
<dbReference type="NCBIfam" id="TIGR04183">
    <property type="entry name" value="Por_Secre_tail"/>
    <property type="match status" value="1"/>
</dbReference>
<evidence type="ECO:0000313" key="4">
    <source>
        <dbReference type="EMBL" id="ARN78027.1"/>
    </source>
</evidence>
<reference evidence="4 5" key="1">
    <citation type="submission" date="2016-11" db="EMBL/GenBank/DDBJ databases">
        <title>Trade-off between light-utilization and light-protection in marine flavobacteria.</title>
        <authorList>
            <person name="Kumagai Y."/>
        </authorList>
    </citation>
    <scope>NUCLEOTIDE SEQUENCE [LARGE SCALE GENOMIC DNA]</scope>
    <source>
        <strain evidence="4 5">JCM 13191</strain>
    </source>
</reference>
<evidence type="ECO:0000256" key="2">
    <source>
        <dbReference type="SAM" id="SignalP"/>
    </source>
</evidence>
<evidence type="ECO:0000259" key="3">
    <source>
        <dbReference type="Pfam" id="PF18962"/>
    </source>
</evidence>